<evidence type="ECO:0000259" key="1">
    <source>
        <dbReference type="Pfam" id="PF20263"/>
    </source>
</evidence>
<dbReference type="CDD" id="cd20273">
    <property type="entry name" value="Complex1_LYR_unchar"/>
    <property type="match status" value="1"/>
</dbReference>
<sequence length="433" mass="51170">MLIKNIQHKILYHNIKCFKNLYSSKPATNIKEFEYIKPSPLFSKTLLTTELPHAIPNLSRDTLRPRKLWTSEFDPRLHKLQLFLPQEIDTPEGKRKDILFTYRKLLKEARDFFDPRTRVYLTMEIKSEFRRYRNESKFTPERINDRRRQARKVARKLYKANQLDENSVMSILRYTYGRTGALRWELLTPILPPMNIVTRTYKPGYPLHIQLDPTLEILLRSQKLGKIGDPDPNLKSIRRQYNSTRTKYKSQLEKVLPTLPSFIVKELELKADVNNLTRGWEHGDEFGFFNSYSIYISSRSNRDNTGFDDSTPLEVKKEAEPKTLRVKQFNPLQQVINTKNEELSLTERYFNQLPKQVDYSYVRKISRFYKKLLSEIPILDESGKVYYSKYSVLSLIKGKGPIIEDFSEKKFNRRTIIEPLNIEAILGSDIDKN</sequence>
<name>A0A137PJB9_CONC2</name>
<organism evidence="2 3">
    <name type="scientific">Conidiobolus coronatus (strain ATCC 28846 / CBS 209.66 / NRRL 28638)</name>
    <name type="common">Delacroixia coronata</name>
    <dbReference type="NCBI Taxonomy" id="796925"/>
    <lineage>
        <taxon>Eukaryota</taxon>
        <taxon>Fungi</taxon>
        <taxon>Fungi incertae sedis</taxon>
        <taxon>Zoopagomycota</taxon>
        <taxon>Entomophthoromycotina</taxon>
        <taxon>Entomophthoromycetes</taxon>
        <taxon>Entomophthorales</taxon>
        <taxon>Ancylistaceae</taxon>
        <taxon>Conidiobolus</taxon>
    </lineage>
</organism>
<evidence type="ECO:0000313" key="2">
    <source>
        <dbReference type="EMBL" id="KXN75093.1"/>
    </source>
</evidence>
<proteinExistence type="predicted"/>
<dbReference type="OrthoDB" id="5521299at2759"/>
<dbReference type="AlphaFoldDB" id="A0A137PJB9"/>
<keyword evidence="3" id="KW-1185">Reference proteome</keyword>
<dbReference type="Pfam" id="PF20263">
    <property type="entry name" value="LYRM2-like"/>
    <property type="match status" value="1"/>
</dbReference>
<gene>
    <name evidence="2" type="ORF">CONCODRAFT_82617</name>
</gene>
<protein>
    <recommendedName>
        <fullName evidence="1">LYR motif-containing protein Cup1-like N-terminal domain-containing protein</fullName>
    </recommendedName>
</protein>
<reference evidence="2 3" key="1">
    <citation type="journal article" date="2015" name="Genome Biol. Evol.">
        <title>Phylogenomic analyses indicate that early fungi evolved digesting cell walls of algal ancestors of land plants.</title>
        <authorList>
            <person name="Chang Y."/>
            <person name="Wang S."/>
            <person name="Sekimoto S."/>
            <person name="Aerts A.L."/>
            <person name="Choi C."/>
            <person name="Clum A."/>
            <person name="LaButti K.M."/>
            <person name="Lindquist E.A."/>
            <person name="Yee Ngan C."/>
            <person name="Ohm R.A."/>
            <person name="Salamov A.A."/>
            <person name="Grigoriev I.V."/>
            <person name="Spatafora J.W."/>
            <person name="Berbee M.L."/>
        </authorList>
    </citation>
    <scope>NUCLEOTIDE SEQUENCE [LARGE SCALE GENOMIC DNA]</scope>
    <source>
        <strain evidence="2 3">NRRL 28638</strain>
    </source>
</reference>
<accession>A0A137PJB9</accession>
<dbReference type="EMBL" id="KQ964418">
    <property type="protein sequence ID" value="KXN75093.1"/>
    <property type="molecule type" value="Genomic_DNA"/>
</dbReference>
<dbReference type="Proteomes" id="UP000070444">
    <property type="component" value="Unassembled WGS sequence"/>
</dbReference>
<feature type="domain" description="LYR motif-containing protein Cup1-like N-terminal" evidence="1">
    <location>
        <begin position="101"/>
        <end position="187"/>
    </location>
</feature>
<evidence type="ECO:0000313" key="3">
    <source>
        <dbReference type="Proteomes" id="UP000070444"/>
    </source>
</evidence>
<dbReference type="InterPro" id="IPR046896">
    <property type="entry name" value="Cup1-like_N"/>
</dbReference>